<dbReference type="PANTHER" id="PTHR46788:SF1">
    <property type="entry name" value="EF-HAND CALCIUM-BINDING DOMAIN-CONTAINING PROTEIN 5"/>
    <property type="match status" value="1"/>
</dbReference>
<dbReference type="WBParaSite" id="TREG1_67960.6">
    <property type="protein sequence ID" value="TREG1_67960.6"/>
    <property type="gene ID" value="TREG1_67960"/>
</dbReference>
<evidence type="ECO:0000313" key="3">
    <source>
        <dbReference type="Proteomes" id="UP000050795"/>
    </source>
</evidence>
<dbReference type="CDD" id="cd22968">
    <property type="entry name" value="DD_EFCAB5"/>
    <property type="match status" value="1"/>
</dbReference>
<feature type="coiled-coil region" evidence="1">
    <location>
        <begin position="212"/>
        <end position="242"/>
    </location>
</feature>
<name>A0AA85K3C0_TRIRE</name>
<reference evidence="3" key="1">
    <citation type="submission" date="2022-06" db="EMBL/GenBank/DDBJ databases">
        <authorList>
            <person name="Berger JAMES D."/>
            <person name="Berger JAMES D."/>
        </authorList>
    </citation>
    <scope>NUCLEOTIDE SEQUENCE [LARGE SCALE GENOMIC DNA]</scope>
</reference>
<sequence>MSFSWHVGEKSPHQMSTVSQNPLHLTHSSTIRRSLDPSATLTDSSVTQNSDECMVKMTKYDKDQFLKRSFDLLFQNAIKTEEDDKCKMRNLLRQTPLDMLSIEWLNSEPRTIEARAYLIGNLLPQVVLGLEFILKEACQRNLITNDILDEKNYHAGLDRNFNPINRLAEYLMRNNHKYHHFNESSPYVRGLRNTVAKLQNEMFMRSENQLAKLKLTADVKRAEAKQKQLQLEEENNRRIEMLSSIYDSFISAKKNSVDANVVYDIIYTFSELIYKLPEEMKQCLVPIFQTSITEDYGKLYDKEQFVKYLMIYVKPMSNDVYEQFIEHLKLCSTEFRKAEEREERRKLIKKYFISCDLDQVDEISRDKVFQLCEIYFDTSQPAIKQMIRNPKDWVTREYHLRLPSEEMTESKESIETLSTSKSVNDNNAEERKKISIGNEINNSADEILQENMNKSSQLGSRQLDYIYINQVQCKIEDRPIEMNGLTQSQFISLMEFFIPENVPINILHQYLNVFQKYTETTEERDQRKQQHFQKMAKLRKDQLMEKIFYTMSQDFSGMLNLKAFENYLLDYEDGFYEAHLKHAKSDLASVLQLSNSKHSSQQSTIQTTSGSNVSSSLTPSSEQFTSQSNFHSSSDQSSKLYLHYPKKLVEISINDFKSLLNDIFWPKNDPYLSSYDELDLNCLEKLLDYLKEKLVQNISDKIKFEVRREWIQNIVNTAKNSYNNSMETVYKAVFQTLIKDSLRHGEQKQITAKIAILSTTTNEKVTLNTDTQSSLQYVAAIPIEEAEKVIGKCPQKTQSDLLIQCLRTGLTLIHPELLEARKYSHMNKEEYSSSSMCGEVNSSSNDQPLPFALAIPIPNPKKYFIGVIEVNNSSNSVEVPKFAEHEIQFYRGIACQIGFAFSLINTRYLFTSMLKYAFDWISERLVNIDQIVFYHQHSSTEENNISDINVRVDSRNESVHRQVLYRLVSKYGMHKAIIHADPKVINRKDNYLCYYLFDVAESKYTMQYCILGRQHCTFPFIDSNNQVIGILDICYSDVLNKDQVDYLNQTLKLLQDSYVELVNYTGVSTCGQCKFTWVGEEEKDDEEDKRGAEKRQLMNFDNNKFIPQRIQKSLINMELNFLTLRIYENLLNDIEKYEIQLTDSEIYLLWTIIILLYPDREYDPINERSSVKQLLDSIKDDFHSCITEYDPFVHEKEINSSRLNQLKECLEKISHEELDQYACQSMKFLYQWLKLCIFIVNGKLST</sequence>
<dbReference type="PANTHER" id="PTHR46788">
    <property type="entry name" value="EF-HAND CALCIUM-BINDING DOMAIN-CONTAINING PROTEIN 5"/>
    <property type="match status" value="1"/>
</dbReference>
<dbReference type="Proteomes" id="UP000050795">
    <property type="component" value="Unassembled WGS sequence"/>
</dbReference>
<dbReference type="AlphaFoldDB" id="A0AA85K3C0"/>
<feature type="region of interest" description="Disordered" evidence="2">
    <location>
        <begin position="601"/>
        <end position="635"/>
    </location>
</feature>
<evidence type="ECO:0000256" key="1">
    <source>
        <dbReference type="SAM" id="Coils"/>
    </source>
</evidence>
<reference evidence="4" key="2">
    <citation type="submission" date="2023-11" db="UniProtKB">
        <authorList>
            <consortium name="WormBaseParasite"/>
        </authorList>
    </citation>
    <scope>IDENTIFICATION</scope>
</reference>
<keyword evidence="3" id="KW-1185">Reference proteome</keyword>
<feature type="compositionally biased region" description="Low complexity" evidence="2">
    <location>
        <begin position="601"/>
        <end position="611"/>
    </location>
</feature>
<feature type="compositionally biased region" description="Low complexity" evidence="2">
    <location>
        <begin position="623"/>
        <end position="635"/>
    </location>
</feature>
<feature type="compositionally biased region" description="Polar residues" evidence="2">
    <location>
        <begin position="612"/>
        <end position="622"/>
    </location>
</feature>
<accession>A0AA85K3C0</accession>
<feature type="region of interest" description="Disordered" evidence="2">
    <location>
        <begin position="1"/>
        <end position="21"/>
    </location>
</feature>
<keyword evidence="1" id="KW-0175">Coiled coil</keyword>
<evidence type="ECO:0008006" key="5">
    <source>
        <dbReference type="Google" id="ProtNLM"/>
    </source>
</evidence>
<protein>
    <recommendedName>
        <fullName evidence="5">EF-hand domain-containing protein</fullName>
    </recommendedName>
</protein>
<evidence type="ECO:0000256" key="2">
    <source>
        <dbReference type="SAM" id="MobiDB-lite"/>
    </source>
</evidence>
<proteinExistence type="predicted"/>
<organism evidence="3 4">
    <name type="scientific">Trichobilharzia regenti</name>
    <name type="common">Nasal bird schistosome</name>
    <dbReference type="NCBI Taxonomy" id="157069"/>
    <lineage>
        <taxon>Eukaryota</taxon>
        <taxon>Metazoa</taxon>
        <taxon>Spiralia</taxon>
        <taxon>Lophotrochozoa</taxon>
        <taxon>Platyhelminthes</taxon>
        <taxon>Trematoda</taxon>
        <taxon>Digenea</taxon>
        <taxon>Strigeidida</taxon>
        <taxon>Schistosomatoidea</taxon>
        <taxon>Schistosomatidae</taxon>
        <taxon>Trichobilharzia</taxon>
    </lineage>
</organism>
<evidence type="ECO:0000313" key="4">
    <source>
        <dbReference type="WBParaSite" id="TREG1_67960.6"/>
    </source>
</evidence>